<dbReference type="RefSeq" id="WP_307361661.1">
    <property type="nucleotide sequence ID" value="NZ_JAUSTB010000012.1"/>
</dbReference>
<dbReference type="PANTHER" id="PTHR43085:SF1">
    <property type="entry name" value="PSEUDOURIDINE KINASE-RELATED"/>
    <property type="match status" value="1"/>
</dbReference>
<gene>
    <name evidence="8" type="ORF">J2T23_003292</name>
</gene>
<name>A0AAJ1SU87_9MICC</name>
<evidence type="ECO:0000256" key="3">
    <source>
        <dbReference type="ARBA" id="ARBA00022741"/>
    </source>
</evidence>
<evidence type="ECO:0000256" key="6">
    <source>
        <dbReference type="SAM" id="MobiDB-lite"/>
    </source>
</evidence>
<protein>
    <submittedName>
        <fullName evidence="8">Fructokinase</fullName>
        <ecNumber evidence="8">2.7.1.4</ecNumber>
    </submittedName>
</protein>
<dbReference type="Gene3D" id="3.40.1190.20">
    <property type="match status" value="1"/>
</dbReference>
<dbReference type="SUPFAM" id="SSF53613">
    <property type="entry name" value="Ribokinase-like"/>
    <property type="match status" value="1"/>
</dbReference>
<dbReference type="PANTHER" id="PTHR43085">
    <property type="entry name" value="HEXOKINASE FAMILY MEMBER"/>
    <property type="match status" value="1"/>
</dbReference>
<sequence>MPTPSNATDFAAGGPRVTVIGESLVDIIDDPRRGFAGRHAHPGGSPLNVAVGTARLGLATSLVTHYDDDAYGLLVDQHLRSNGVAPVRGGTAPTSTATATLGDDGAATYAFQVTWDINGASLPALAAVEASTHVHTGSIATLLPPGSHATLALMEAARRSATVSYDPNCRPGISPGVASARRQAEDFVAASDVVKASDEDLGWLYPERTPDESLAAWLELGPALVALTRGAQGPVLMTRQGRVELQGEPVDVADTVGAGDSFMAALIAGLSQLDLLGAGARPRLAALAPGGLHVLAAYANRAAAITCSRPGADPPGRAELGTASPDADACLRTQPRRIRRAG</sequence>
<dbReference type="EC" id="2.7.1.4" evidence="8"/>
<dbReference type="AlphaFoldDB" id="A0AAJ1SU87"/>
<dbReference type="EMBL" id="JAUSTB010000012">
    <property type="protein sequence ID" value="MDQ0147382.1"/>
    <property type="molecule type" value="Genomic_DNA"/>
</dbReference>
<evidence type="ECO:0000256" key="4">
    <source>
        <dbReference type="ARBA" id="ARBA00022777"/>
    </source>
</evidence>
<reference evidence="8 9" key="1">
    <citation type="submission" date="2023-07" db="EMBL/GenBank/DDBJ databases">
        <title>Sorghum-associated microbial communities from plants grown in Nebraska, USA.</title>
        <authorList>
            <person name="Schachtman D."/>
        </authorList>
    </citation>
    <scope>NUCLEOTIDE SEQUENCE [LARGE SCALE GENOMIC DNA]</scope>
    <source>
        <strain evidence="8 9">DS1001</strain>
    </source>
</reference>
<keyword evidence="2 8" id="KW-0808">Transferase</keyword>
<evidence type="ECO:0000259" key="7">
    <source>
        <dbReference type="Pfam" id="PF00294"/>
    </source>
</evidence>
<comment type="caution">
    <text evidence="8">The sequence shown here is derived from an EMBL/GenBank/DDBJ whole genome shotgun (WGS) entry which is preliminary data.</text>
</comment>
<dbReference type="Pfam" id="PF00294">
    <property type="entry name" value="PfkB"/>
    <property type="match status" value="1"/>
</dbReference>
<organism evidence="8 9">
    <name type="scientific">Pseudarthrobacter niigatensis</name>
    <dbReference type="NCBI Taxonomy" id="369935"/>
    <lineage>
        <taxon>Bacteria</taxon>
        <taxon>Bacillati</taxon>
        <taxon>Actinomycetota</taxon>
        <taxon>Actinomycetes</taxon>
        <taxon>Micrococcales</taxon>
        <taxon>Micrococcaceae</taxon>
        <taxon>Pseudarthrobacter</taxon>
    </lineage>
</organism>
<dbReference type="InterPro" id="IPR011611">
    <property type="entry name" value="PfkB_dom"/>
</dbReference>
<feature type="region of interest" description="Disordered" evidence="6">
    <location>
        <begin position="310"/>
        <end position="342"/>
    </location>
</feature>
<keyword evidence="9" id="KW-1185">Reference proteome</keyword>
<dbReference type="GO" id="GO:0008865">
    <property type="term" value="F:fructokinase activity"/>
    <property type="evidence" value="ECO:0007669"/>
    <property type="project" value="UniProtKB-EC"/>
</dbReference>
<dbReference type="InterPro" id="IPR002173">
    <property type="entry name" value="Carboh/pur_kinase_PfkB_CS"/>
</dbReference>
<evidence type="ECO:0000256" key="1">
    <source>
        <dbReference type="ARBA" id="ARBA00010688"/>
    </source>
</evidence>
<comment type="similarity">
    <text evidence="1">Belongs to the carbohydrate kinase PfkB family.</text>
</comment>
<evidence type="ECO:0000313" key="9">
    <source>
        <dbReference type="Proteomes" id="UP001239267"/>
    </source>
</evidence>
<evidence type="ECO:0000313" key="8">
    <source>
        <dbReference type="EMBL" id="MDQ0147382.1"/>
    </source>
</evidence>
<keyword evidence="4" id="KW-0418">Kinase</keyword>
<evidence type="ECO:0000256" key="5">
    <source>
        <dbReference type="ARBA" id="ARBA00022840"/>
    </source>
</evidence>
<proteinExistence type="inferred from homology"/>
<dbReference type="InterPro" id="IPR029056">
    <property type="entry name" value="Ribokinase-like"/>
</dbReference>
<evidence type="ECO:0000256" key="2">
    <source>
        <dbReference type="ARBA" id="ARBA00022679"/>
    </source>
</evidence>
<dbReference type="PROSITE" id="PS00584">
    <property type="entry name" value="PFKB_KINASES_2"/>
    <property type="match status" value="1"/>
</dbReference>
<accession>A0AAJ1SU87</accession>
<dbReference type="Proteomes" id="UP001239267">
    <property type="component" value="Unassembled WGS sequence"/>
</dbReference>
<dbReference type="GO" id="GO:0005524">
    <property type="term" value="F:ATP binding"/>
    <property type="evidence" value="ECO:0007669"/>
    <property type="project" value="UniProtKB-KW"/>
</dbReference>
<keyword evidence="3" id="KW-0547">Nucleotide-binding</keyword>
<keyword evidence="5" id="KW-0067">ATP-binding</keyword>
<feature type="domain" description="Carbohydrate kinase PfkB" evidence="7">
    <location>
        <begin position="17"/>
        <end position="314"/>
    </location>
</feature>
<dbReference type="InterPro" id="IPR050306">
    <property type="entry name" value="PfkB_Carbo_kinase"/>
</dbReference>